<reference evidence="1" key="1">
    <citation type="submission" date="2014-09" db="EMBL/GenBank/DDBJ databases">
        <authorList>
            <person name="Magalhaes I.L.F."/>
            <person name="Oliveira U."/>
            <person name="Santos F.R."/>
            <person name="Vidigal T.H.D.A."/>
            <person name="Brescovit A.D."/>
            <person name="Santos A.J."/>
        </authorList>
    </citation>
    <scope>NUCLEOTIDE SEQUENCE</scope>
    <source>
        <tissue evidence="1">Shoot tissue taken approximately 20 cm above the soil surface</tissue>
    </source>
</reference>
<protein>
    <submittedName>
        <fullName evidence="1">Uncharacterized protein</fullName>
    </submittedName>
</protein>
<sequence length="78" mass="9115">MSLWNNINVALVSGSDFKANRYAGKNNSFWNTFISYRIHLHPIPISLHYVGKRNSRMFYGLQFQEISKVQKYTKEGTT</sequence>
<proteinExistence type="predicted"/>
<organism evidence="1">
    <name type="scientific">Arundo donax</name>
    <name type="common">Giant reed</name>
    <name type="synonym">Donax arundinaceus</name>
    <dbReference type="NCBI Taxonomy" id="35708"/>
    <lineage>
        <taxon>Eukaryota</taxon>
        <taxon>Viridiplantae</taxon>
        <taxon>Streptophyta</taxon>
        <taxon>Embryophyta</taxon>
        <taxon>Tracheophyta</taxon>
        <taxon>Spermatophyta</taxon>
        <taxon>Magnoliopsida</taxon>
        <taxon>Liliopsida</taxon>
        <taxon>Poales</taxon>
        <taxon>Poaceae</taxon>
        <taxon>PACMAD clade</taxon>
        <taxon>Arundinoideae</taxon>
        <taxon>Arundineae</taxon>
        <taxon>Arundo</taxon>
    </lineage>
</organism>
<name>A0A0A8YV45_ARUDO</name>
<dbReference type="EMBL" id="GBRH01267424">
    <property type="protein sequence ID" value="JAD30471.1"/>
    <property type="molecule type" value="Transcribed_RNA"/>
</dbReference>
<evidence type="ECO:0000313" key="1">
    <source>
        <dbReference type="EMBL" id="JAD30471.1"/>
    </source>
</evidence>
<accession>A0A0A8YV45</accession>
<dbReference type="AlphaFoldDB" id="A0A0A8YV45"/>
<reference evidence="1" key="2">
    <citation type="journal article" date="2015" name="Data Brief">
        <title>Shoot transcriptome of the giant reed, Arundo donax.</title>
        <authorList>
            <person name="Barrero R.A."/>
            <person name="Guerrero F.D."/>
            <person name="Moolhuijzen P."/>
            <person name="Goolsby J.A."/>
            <person name="Tidwell J."/>
            <person name="Bellgard S.E."/>
            <person name="Bellgard M.I."/>
        </authorList>
    </citation>
    <scope>NUCLEOTIDE SEQUENCE</scope>
    <source>
        <tissue evidence="1">Shoot tissue taken approximately 20 cm above the soil surface</tissue>
    </source>
</reference>